<comment type="caution">
    <text evidence="13">The sequence shown here is derived from an EMBL/GenBank/DDBJ whole genome shotgun (WGS) entry which is preliminary data.</text>
</comment>
<evidence type="ECO:0000256" key="2">
    <source>
        <dbReference type="ARBA" id="ARBA00007957"/>
    </source>
</evidence>
<evidence type="ECO:0000256" key="12">
    <source>
        <dbReference type="RuleBase" id="RU364037"/>
    </source>
</evidence>
<dbReference type="InterPro" id="IPR043135">
    <property type="entry name" value="Fur_C"/>
</dbReference>
<keyword evidence="6 12" id="KW-0678">Repressor</keyword>
<dbReference type="PANTHER" id="PTHR33202">
    <property type="entry name" value="ZINC UPTAKE REGULATION PROTEIN"/>
    <property type="match status" value="1"/>
</dbReference>
<proteinExistence type="inferred from homology"/>
<keyword evidence="14" id="KW-1185">Reference proteome</keyword>
<evidence type="ECO:0000256" key="5">
    <source>
        <dbReference type="ARBA" id="ARBA00022490"/>
    </source>
</evidence>
<sequence length="158" mass="17776">MSLHPNPGVRADPLKQAGLKATLPRMRILEVFLAAQAAPDGLRHFTAEDVYRRMLHDRTDVGQATVYRVLAQLEQAGLLRRSSFQADRAVYELDDGLHHDHLVCLDCGKVEEFHDASIEFRQAEIAHAKGFRLQEHALSLYGTCTRPDCPSHPQRAKV</sequence>
<evidence type="ECO:0000313" key="14">
    <source>
        <dbReference type="Proteomes" id="UP001595693"/>
    </source>
</evidence>
<dbReference type="SUPFAM" id="SSF46785">
    <property type="entry name" value="Winged helix' DNA-binding domain"/>
    <property type="match status" value="1"/>
</dbReference>
<name>A0ABV8DJQ2_9BURK</name>
<comment type="subcellular location">
    <subcellularLocation>
        <location evidence="1 12">Cytoplasm</location>
    </subcellularLocation>
</comment>
<dbReference type="RefSeq" id="WP_055395905.1">
    <property type="nucleotide sequence ID" value="NZ_JAMXAX010000092.1"/>
</dbReference>
<comment type="similarity">
    <text evidence="2 12">Belongs to the Fur family.</text>
</comment>
<keyword evidence="7 12" id="KW-0479">Metal-binding</keyword>
<evidence type="ECO:0000256" key="7">
    <source>
        <dbReference type="ARBA" id="ARBA00022723"/>
    </source>
</evidence>
<evidence type="ECO:0000256" key="8">
    <source>
        <dbReference type="ARBA" id="ARBA00022833"/>
    </source>
</evidence>
<dbReference type="PANTHER" id="PTHR33202:SF2">
    <property type="entry name" value="FERRIC UPTAKE REGULATION PROTEIN"/>
    <property type="match status" value="1"/>
</dbReference>
<dbReference type="Gene3D" id="1.10.10.10">
    <property type="entry name" value="Winged helix-like DNA-binding domain superfamily/Winged helix DNA-binding domain"/>
    <property type="match status" value="1"/>
</dbReference>
<keyword evidence="9 12" id="KW-0805">Transcription regulation</keyword>
<evidence type="ECO:0000256" key="11">
    <source>
        <dbReference type="ARBA" id="ARBA00023163"/>
    </source>
</evidence>
<evidence type="ECO:0000313" key="13">
    <source>
        <dbReference type="EMBL" id="MFC3938714.1"/>
    </source>
</evidence>
<comment type="subunit">
    <text evidence="3 12">Homodimer.</text>
</comment>
<evidence type="ECO:0000256" key="1">
    <source>
        <dbReference type="ARBA" id="ARBA00004496"/>
    </source>
</evidence>
<accession>A0ABV8DJQ2</accession>
<keyword evidence="8 12" id="KW-0862">Zinc</keyword>
<keyword evidence="11 12" id="KW-0804">Transcription</keyword>
<evidence type="ECO:0000256" key="10">
    <source>
        <dbReference type="ARBA" id="ARBA00023125"/>
    </source>
</evidence>
<dbReference type="InterPro" id="IPR036390">
    <property type="entry name" value="WH_DNA-bd_sf"/>
</dbReference>
<dbReference type="InterPro" id="IPR002481">
    <property type="entry name" value="FUR"/>
</dbReference>
<dbReference type="InterPro" id="IPR036388">
    <property type="entry name" value="WH-like_DNA-bd_sf"/>
</dbReference>
<reference evidence="14" key="1">
    <citation type="journal article" date="2019" name="Int. J. Syst. Evol. Microbiol.">
        <title>The Global Catalogue of Microorganisms (GCM) 10K type strain sequencing project: providing services to taxonomists for standard genome sequencing and annotation.</title>
        <authorList>
            <consortium name="The Broad Institute Genomics Platform"/>
            <consortium name="The Broad Institute Genome Sequencing Center for Infectious Disease"/>
            <person name="Wu L."/>
            <person name="Ma J."/>
        </authorList>
    </citation>
    <scope>NUCLEOTIDE SEQUENCE [LARGE SCALE GENOMIC DNA]</scope>
    <source>
        <strain evidence="14">CCUG 2113</strain>
    </source>
</reference>
<dbReference type="Gene3D" id="3.30.1490.190">
    <property type="match status" value="1"/>
</dbReference>
<gene>
    <name evidence="12 13" type="primary">fur</name>
    <name evidence="13" type="ORF">ACFOW3_29250</name>
</gene>
<keyword evidence="10 12" id="KW-0238">DNA-binding</keyword>
<dbReference type="Proteomes" id="UP001595693">
    <property type="component" value="Unassembled WGS sequence"/>
</dbReference>
<evidence type="ECO:0000256" key="6">
    <source>
        <dbReference type="ARBA" id="ARBA00022491"/>
    </source>
</evidence>
<keyword evidence="12" id="KW-0408">Iron</keyword>
<dbReference type="EMBL" id="JBHSAJ010000185">
    <property type="protein sequence ID" value="MFC3938714.1"/>
    <property type="molecule type" value="Genomic_DNA"/>
</dbReference>
<dbReference type="CDD" id="cd07153">
    <property type="entry name" value="Fur_like"/>
    <property type="match status" value="1"/>
</dbReference>
<evidence type="ECO:0000256" key="9">
    <source>
        <dbReference type="ARBA" id="ARBA00023015"/>
    </source>
</evidence>
<evidence type="ECO:0000256" key="4">
    <source>
        <dbReference type="ARBA" id="ARBA00020910"/>
    </source>
</evidence>
<keyword evidence="5 12" id="KW-0963">Cytoplasm</keyword>
<evidence type="ECO:0000256" key="3">
    <source>
        <dbReference type="ARBA" id="ARBA00011738"/>
    </source>
</evidence>
<protein>
    <recommendedName>
        <fullName evidence="4 12">Ferric uptake regulation protein</fullName>
    </recommendedName>
</protein>
<dbReference type="NCBIfam" id="NF006999">
    <property type="entry name" value="PRK09462.1"/>
    <property type="match status" value="1"/>
</dbReference>
<dbReference type="Pfam" id="PF01475">
    <property type="entry name" value="FUR"/>
    <property type="match status" value="1"/>
</dbReference>
<organism evidence="13 14">
    <name type="scientific">Acidovorax facilis</name>
    <dbReference type="NCBI Taxonomy" id="12917"/>
    <lineage>
        <taxon>Bacteria</taxon>
        <taxon>Pseudomonadati</taxon>
        <taxon>Pseudomonadota</taxon>
        <taxon>Betaproteobacteria</taxon>
        <taxon>Burkholderiales</taxon>
        <taxon>Comamonadaceae</taxon>
        <taxon>Acidovorax</taxon>
    </lineage>
</organism>